<comment type="caution">
    <text evidence="1">The sequence shown here is derived from an EMBL/GenBank/DDBJ whole genome shotgun (WGS) entry which is preliminary data.</text>
</comment>
<name>A0A8H5B4D8_9AGAR</name>
<evidence type="ECO:0000313" key="2">
    <source>
        <dbReference type="Proteomes" id="UP000567179"/>
    </source>
</evidence>
<dbReference type="Proteomes" id="UP000567179">
    <property type="component" value="Unassembled WGS sequence"/>
</dbReference>
<evidence type="ECO:0000313" key="1">
    <source>
        <dbReference type="EMBL" id="KAF5316322.1"/>
    </source>
</evidence>
<proteinExistence type="predicted"/>
<sequence>MSTSTQYVRSPYVPPWPFAINFKKTKVIVESNGVYYVGLAFTSKESWITPAGSTQRILTDTIFVRFADGSLKKEFRGNLRLASADAELSPTGPP</sequence>
<dbReference type="AlphaFoldDB" id="A0A8H5B4D8"/>
<keyword evidence="2" id="KW-1185">Reference proteome</keyword>
<organism evidence="1 2">
    <name type="scientific">Psilocybe cf. subviscida</name>
    <dbReference type="NCBI Taxonomy" id="2480587"/>
    <lineage>
        <taxon>Eukaryota</taxon>
        <taxon>Fungi</taxon>
        <taxon>Dikarya</taxon>
        <taxon>Basidiomycota</taxon>
        <taxon>Agaricomycotina</taxon>
        <taxon>Agaricomycetes</taxon>
        <taxon>Agaricomycetidae</taxon>
        <taxon>Agaricales</taxon>
        <taxon>Agaricineae</taxon>
        <taxon>Strophariaceae</taxon>
        <taxon>Psilocybe</taxon>
    </lineage>
</organism>
<protein>
    <submittedName>
        <fullName evidence="1">Uncharacterized protein</fullName>
    </submittedName>
</protein>
<reference evidence="1 2" key="1">
    <citation type="journal article" date="2020" name="ISME J.">
        <title>Uncovering the hidden diversity of litter-decomposition mechanisms in mushroom-forming fungi.</title>
        <authorList>
            <person name="Floudas D."/>
            <person name="Bentzer J."/>
            <person name="Ahren D."/>
            <person name="Johansson T."/>
            <person name="Persson P."/>
            <person name="Tunlid A."/>
        </authorList>
    </citation>
    <scope>NUCLEOTIDE SEQUENCE [LARGE SCALE GENOMIC DNA]</scope>
    <source>
        <strain evidence="1 2">CBS 101986</strain>
    </source>
</reference>
<gene>
    <name evidence="1" type="ORF">D9619_006764</name>
</gene>
<accession>A0A8H5B4D8</accession>
<dbReference type="EMBL" id="JAACJJ010000042">
    <property type="protein sequence ID" value="KAF5316322.1"/>
    <property type="molecule type" value="Genomic_DNA"/>
</dbReference>